<keyword evidence="1" id="KW-0472">Membrane</keyword>
<organism evidence="2 3">
    <name type="scientific">Coprococcus intestinihominis</name>
    <dbReference type="NCBI Taxonomy" id="3133154"/>
    <lineage>
        <taxon>Bacteria</taxon>
        <taxon>Bacillati</taxon>
        <taxon>Bacillota</taxon>
        <taxon>Clostridia</taxon>
        <taxon>Lachnospirales</taxon>
        <taxon>Lachnospiraceae</taxon>
        <taxon>Coprococcus</taxon>
    </lineage>
</organism>
<proteinExistence type="predicted"/>
<feature type="transmembrane region" description="Helical" evidence="1">
    <location>
        <begin position="54"/>
        <end position="80"/>
    </location>
</feature>
<evidence type="ECO:0000313" key="2">
    <source>
        <dbReference type="EMBL" id="MEQ2363821.1"/>
    </source>
</evidence>
<name>A0ABV1B1F8_9FIRM</name>
<reference evidence="2 3" key="1">
    <citation type="submission" date="2024-03" db="EMBL/GenBank/DDBJ databases">
        <title>Human intestinal bacterial collection.</title>
        <authorList>
            <person name="Pauvert C."/>
            <person name="Hitch T.C.A."/>
            <person name="Clavel T."/>
        </authorList>
    </citation>
    <scope>NUCLEOTIDE SEQUENCE [LARGE SCALE GENOMIC DNA]</scope>
    <source>
        <strain evidence="2 3">CLA-AA-H190</strain>
    </source>
</reference>
<comment type="caution">
    <text evidence="2">The sequence shown here is derived from an EMBL/GenBank/DDBJ whole genome shotgun (WGS) entry which is preliminary data.</text>
</comment>
<protein>
    <submittedName>
        <fullName evidence="2">Uncharacterized protein</fullName>
    </submittedName>
</protein>
<keyword evidence="1" id="KW-1133">Transmembrane helix</keyword>
<sequence>MNNRGKDKFMLNEEKIRWMTRASIYEKRQGHTDLERNEYFLGDYVRLHLMKNMIGVTVAYILMVGLYAVCKIEDIFALAANMQLMVFLKEVLLVYLILALIYTGIGIIYYAWQYQSSHKQLKKYYRILRHIDQCGEKNSRSQEDKR</sequence>
<accession>A0ABV1B1F8</accession>
<gene>
    <name evidence="2" type="ORF">WMO25_01765</name>
</gene>
<dbReference type="EMBL" id="JBBMEK010000011">
    <property type="protein sequence ID" value="MEQ2363821.1"/>
    <property type="molecule type" value="Genomic_DNA"/>
</dbReference>
<feature type="transmembrane region" description="Helical" evidence="1">
    <location>
        <begin position="92"/>
        <end position="112"/>
    </location>
</feature>
<dbReference type="RefSeq" id="WP_147322292.1">
    <property type="nucleotide sequence ID" value="NZ_JBBMEK010000011.1"/>
</dbReference>
<evidence type="ECO:0000313" key="3">
    <source>
        <dbReference type="Proteomes" id="UP001469749"/>
    </source>
</evidence>
<evidence type="ECO:0000256" key="1">
    <source>
        <dbReference type="SAM" id="Phobius"/>
    </source>
</evidence>
<keyword evidence="3" id="KW-1185">Reference proteome</keyword>
<dbReference type="Proteomes" id="UP001469749">
    <property type="component" value="Unassembled WGS sequence"/>
</dbReference>
<keyword evidence="1" id="KW-0812">Transmembrane</keyword>